<dbReference type="EMBL" id="BKCJ010000721">
    <property type="protein sequence ID" value="GEU35698.1"/>
    <property type="molecule type" value="Genomic_DNA"/>
</dbReference>
<organism evidence="2">
    <name type="scientific">Tanacetum cinerariifolium</name>
    <name type="common">Dalmatian daisy</name>
    <name type="synonym">Chrysanthemum cinerariifolium</name>
    <dbReference type="NCBI Taxonomy" id="118510"/>
    <lineage>
        <taxon>Eukaryota</taxon>
        <taxon>Viridiplantae</taxon>
        <taxon>Streptophyta</taxon>
        <taxon>Embryophyta</taxon>
        <taxon>Tracheophyta</taxon>
        <taxon>Spermatophyta</taxon>
        <taxon>Magnoliopsida</taxon>
        <taxon>eudicotyledons</taxon>
        <taxon>Gunneridae</taxon>
        <taxon>Pentapetalae</taxon>
        <taxon>asterids</taxon>
        <taxon>campanulids</taxon>
        <taxon>Asterales</taxon>
        <taxon>Asteraceae</taxon>
        <taxon>Asteroideae</taxon>
        <taxon>Anthemideae</taxon>
        <taxon>Anthemidinae</taxon>
        <taxon>Tanacetum</taxon>
    </lineage>
</organism>
<feature type="compositionally biased region" description="Pro residues" evidence="1">
    <location>
        <begin position="175"/>
        <end position="185"/>
    </location>
</feature>
<reference evidence="2" key="1">
    <citation type="journal article" date="2019" name="Sci. Rep.">
        <title>Draft genome of Tanacetum cinerariifolium, the natural source of mosquito coil.</title>
        <authorList>
            <person name="Yamashiro T."/>
            <person name="Shiraishi A."/>
            <person name="Satake H."/>
            <person name="Nakayama K."/>
        </authorList>
    </citation>
    <scope>NUCLEOTIDE SEQUENCE</scope>
</reference>
<feature type="region of interest" description="Disordered" evidence="1">
    <location>
        <begin position="136"/>
        <end position="185"/>
    </location>
</feature>
<protein>
    <submittedName>
        <fullName evidence="2">Uncharacterized protein</fullName>
    </submittedName>
</protein>
<name>A0A6L2JFA2_TANCI</name>
<feature type="compositionally biased region" description="Pro residues" evidence="1">
    <location>
        <begin position="156"/>
        <end position="165"/>
    </location>
</feature>
<evidence type="ECO:0000256" key="1">
    <source>
        <dbReference type="SAM" id="MobiDB-lite"/>
    </source>
</evidence>
<comment type="caution">
    <text evidence="2">The sequence shown here is derived from an EMBL/GenBank/DDBJ whole genome shotgun (WGS) entry which is preliminary data.</text>
</comment>
<feature type="compositionally biased region" description="Acidic residues" evidence="1">
    <location>
        <begin position="50"/>
        <end position="63"/>
    </location>
</feature>
<dbReference type="AlphaFoldDB" id="A0A6L2JFA2"/>
<sequence length="268" mass="30696">MNGKKVCKYDIKEREVERIKASLGYTLDFESDSKPFEEDPQEAYPKVSSEEDPLEEDSSDEDLMEADEPLQAHIIPTPPIQPSPIRLAILVQPGQEIPLRHPYRTRPNGVRMMRNPRKIVRPSFTLPPAIQTTIAEEIAAPPCKRYRSSSPSLTPYSPPPSPSPSPSHKRCRSQSPPPLPLSPPPTLLPPYKRFWMTSPQWETTDETTTKAIIPVRLRKKSQAHSIMIRYKDYIEEIQDHLEEISLERVESVEQEIKTICERVEAIEQ</sequence>
<gene>
    <name evidence="2" type="ORF">Tci_007676</name>
</gene>
<accession>A0A6L2JFA2</accession>
<proteinExistence type="predicted"/>
<feature type="region of interest" description="Disordered" evidence="1">
    <location>
        <begin position="27"/>
        <end position="63"/>
    </location>
</feature>
<evidence type="ECO:0000313" key="2">
    <source>
        <dbReference type="EMBL" id="GEU35698.1"/>
    </source>
</evidence>